<gene>
    <name evidence="1" type="ORF">GAK29_02230</name>
</gene>
<reference evidence="2" key="1">
    <citation type="journal article" date="2020" name="MBio">
        <title>Horizontal gene transfer to a defensive symbiont with a reduced genome amongst a multipartite beetle microbiome.</title>
        <authorList>
            <person name="Waterworth S.C."/>
            <person name="Florez L.V."/>
            <person name="Rees E.R."/>
            <person name="Hertweck C."/>
            <person name="Kaltenpoth M."/>
            <person name="Kwan J.C."/>
        </authorList>
    </citation>
    <scope>NUCLEOTIDE SEQUENCE [LARGE SCALE GENOMIC DNA]</scope>
</reference>
<evidence type="ECO:0000313" key="2">
    <source>
        <dbReference type="Proteomes" id="UP000490535"/>
    </source>
</evidence>
<comment type="caution">
    <text evidence="1">The sequence shown here is derived from an EMBL/GenBank/DDBJ whole genome shotgun (WGS) entry which is preliminary data.</text>
</comment>
<proteinExistence type="predicted"/>
<evidence type="ECO:0000313" key="1">
    <source>
        <dbReference type="EMBL" id="KAF1024966.1"/>
    </source>
</evidence>
<accession>A0A833PFH6</accession>
<protein>
    <submittedName>
        <fullName evidence="1">Uncharacterized protein</fullName>
    </submittedName>
</protein>
<dbReference type="Proteomes" id="UP000490535">
    <property type="component" value="Unassembled WGS sequence"/>
</dbReference>
<sequence length="90" mass="10527">MDTLINTLKIFPIFQQIRTEHEYFEHLDISSVFVPSVSIAFITAPFIPMIWSATQTQTEVCWAFLQKCFLRNSKSLKEMGLFLAQFMKTM</sequence>
<dbReference type="EMBL" id="WNDP01000049">
    <property type="protein sequence ID" value="KAF1024966.1"/>
    <property type="molecule type" value="Genomic_DNA"/>
</dbReference>
<dbReference type="AlphaFoldDB" id="A0A833PFH6"/>
<organism evidence="1 2">
    <name type="scientific">Acinetobacter bereziniae</name>
    <name type="common">Acinetobacter genomosp. 10</name>
    <dbReference type="NCBI Taxonomy" id="106648"/>
    <lineage>
        <taxon>Bacteria</taxon>
        <taxon>Pseudomonadati</taxon>
        <taxon>Pseudomonadota</taxon>
        <taxon>Gammaproteobacteria</taxon>
        <taxon>Moraxellales</taxon>
        <taxon>Moraxellaceae</taxon>
        <taxon>Acinetobacter</taxon>
    </lineage>
</organism>
<name>A0A833PFH6_ACIBZ</name>